<dbReference type="InterPro" id="IPR050482">
    <property type="entry name" value="Sensor_HK_TwoCompSys"/>
</dbReference>
<feature type="region of interest" description="Disordered" evidence="9">
    <location>
        <begin position="347"/>
        <end position="374"/>
    </location>
</feature>
<keyword evidence="6 12" id="KW-0418">Kinase</keyword>
<evidence type="ECO:0000313" key="13">
    <source>
        <dbReference type="Proteomes" id="UP000294513"/>
    </source>
</evidence>
<dbReference type="GO" id="GO:0005524">
    <property type="term" value="F:ATP binding"/>
    <property type="evidence" value="ECO:0007669"/>
    <property type="project" value="UniProtKB-KW"/>
</dbReference>
<dbReference type="InterPro" id="IPR011712">
    <property type="entry name" value="Sig_transdc_His_kin_sub3_dim/P"/>
</dbReference>
<name>A0A4R5B8D5_9ACTN</name>
<protein>
    <recommendedName>
        <fullName evidence="2">histidine kinase</fullName>
        <ecNumber evidence="2">2.7.13.3</ecNumber>
    </recommendedName>
</protein>
<dbReference type="Pfam" id="PF23539">
    <property type="entry name" value="DUF7134"/>
    <property type="match status" value="1"/>
</dbReference>
<keyword evidence="10" id="KW-1133">Transmembrane helix</keyword>
<dbReference type="OrthoDB" id="227596at2"/>
<feature type="transmembrane region" description="Helical" evidence="10">
    <location>
        <begin position="92"/>
        <end position="114"/>
    </location>
</feature>
<keyword evidence="4" id="KW-0808">Transferase</keyword>
<gene>
    <name evidence="12" type="ORF">E1298_23825</name>
</gene>
<evidence type="ECO:0000256" key="10">
    <source>
        <dbReference type="SAM" id="Phobius"/>
    </source>
</evidence>
<evidence type="ECO:0000256" key="8">
    <source>
        <dbReference type="ARBA" id="ARBA00023012"/>
    </source>
</evidence>
<comment type="caution">
    <text evidence="12">The sequence shown here is derived from an EMBL/GenBank/DDBJ whole genome shotgun (WGS) entry which is preliminary data.</text>
</comment>
<dbReference type="GO" id="GO:0000155">
    <property type="term" value="F:phosphorelay sensor kinase activity"/>
    <property type="evidence" value="ECO:0007669"/>
    <property type="project" value="InterPro"/>
</dbReference>
<feature type="transmembrane region" description="Helical" evidence="10">
    <location>
        <begin position="126"/>
        <end position="143"/>
    </location>
</feature>
<evidence type="ECO:0000256" key="7">
    <source>
        <dbReference type="ARBA" id="ARBA00022840"/>
    </source>
</evidence>
<dbReference type="InterPro" id="IPR036890">
    <property type="entry name" value="HATPase_C_sf"/>
</dbReference>
<proteinExistence type="predicted"/>
<dbReference type="EC" id="2.7.13.3" evidence="2"/>
<dbReference type="EMBL" id="SMKU01000134">
    <property type="protein sequence ID" value="TDD81685.1"/>
    <property type="molecule type" value="Genomic_DNA"/>
</dbReference>
<evidence type="ECO:0000256" key="2">
    <source>
        <dbReference type="ARBA" id="ARBA00012438"/>
    </source>
</evidence>
<dbReference type="Pfam" id="PF07730">
    <property type="entry name" value="HisKA_3"/>
    <property type="match status" value="1"/>
</dbReference>
<evidence type="ECO:0000256" key="4">
    <source>
        <dbReference type="ARBA" id="ARBA00022679"/>
    </source>
</evidence>
<dbReference type="AlphaFoldDB" id="A0A4R5B8D5"/>
<evidence type="ECO:0000259" key="11">
    <source>
        <dbReference type="PROSITE" id="PS50109"/>
    </source>
</evidence>
<evidence type="ECO:0000256" key="3">
    <source>
        <dbReference type="ARBA" id="ARBA00022553"/>
    </source>
</evidence>
<dbReference type="Gene3D" id="3.30.565.10">
    <property type="entry name" value="Histidine kinase-like ATPase, C-terminal domain"/>
    <property type="match status" value="1"/>
</dbReference>
<feature type="transmembrane region" description="Helical" evidence="10">
    <location>
        <begin position="29"/>
        <end position="49"/>
    </location>
</feature>
<comment type="catalytic activity">
    <reaction evidence="1">
        <text>ATP + protein L-histidine = ADP + protein N-phospho-L-histidine.</text>
        <dbReference type="EC" id="2.7.13.3"/>
    </reaction>
</comment>
<evidence type="ECO:0000313" key="12">
    <source>
        <dbReference type="EMBL" id="TDD81685.1"/>
    </source>
</evidence>
<evidence type="ECO:0000256" key="5">
    <source>
        <dbReference type="ARBA" id="ARBA00022741"/>
    </source>
</evidence>
<sequence>MVPLTSWTARLPRTALGWWDERDASVKDGVLAGILTLLAFVPTLSNIGAQIGDLPGRPADVLSVGLTLAQTLPLAVRGRWPAVCLTVVGGAFAVHQALGCPATFGTVGLYVALYSAGAHQVSYRRPLAAAASAGYAVLAVVLHRFGSPQRFGDYLAFYLGLALVWLMGTAVRKWRAEDAERRRLSAEVATAAERARIARELHDVVTHHVTAMVVQADAAQFLIGSAPERAGEGLAAVSDTGRRALTELRYLLGVLEATGGSATADPGRAPALGKVGDLVEQARMSGQPVEFTEQGTRRPQSVDVELAAYRVVQEALTNAMKHAPGRRTVVDVRHGEKRIEIEVTTDGPALAPPTVPGAREARPPGQGGGRGLDGLRERVRMLDGELGTGSRPDGGFVVRAVIPSTPIQE</sequence>
<keyword evidence="5" id="KW-0547">Nucleotide-binding</keyword>
<keyword evidence="10" id="KW-0812">Transmembrane</keyword>
<evidence type="ECO:0000256" key="6">
    <source>
        <dbReference type="ARBA" id="ARBA00022777"/>
    </source>
</evidence>
<evidence type="ECO:0000256" key="9">
    <source>
        <dbReference type="SAM" id="MobiDB-lite"/>
    </source>
</evidence>
<dbReference type="CDD" id="cd16917">
    <property type="entry name" value="HATPase_UhpB-NarQ-NarX-like"/>
    <property type="match status" value="1"/>
</dbReference>
<evidence type="ECO:0000256" key="1">
    <source>
        <dbReference type="ARBA" id="ARBA00000085"/>
    </source>
</evidence>
<dbReference type="Gene3D" id="1.20.5.1930">
    <property type="match status" value="1"/>
</dbReference>
<dbReference type="PANTHER" id="PTHR24421:SF10">
    <property type="entry name" value="NITRATE_NITRITE SENSOR PROTEIN NARQ"/>
    <property type="match status" value="1"/>
</dbReference>
<keyword evidence="10" id="KW-0472">Membrane</keyword>
<dbReference type="InterPro" id="IPR005467">
    <property type="entry name" value="His_kinase_dom"/>
</dbReference>
<dbReference type="GO" id="GO:0016020">
    <property type="term" value="C:membrane"/>
    <property type="evidence" value="ECO:0007669"/>
    <property type="project" value="InterPro"/>
</dbReference>
<dbReference type="InterPro" id="IPR055558">
    <property type="entry name" value="DUF7134"/>
</dbReference>
<feature type="domain" description="Histidine kinase" evidence="11">
    <location>
        <begin position="310"/>
        <end position="406"/>
    </location>
</feature>
<dbReference type="Proteomes" id="UP000294513">
    <property type="component" value="Unassembled WGS sequence"/>
</dbReference>
<dbReference type="SUPFAM" id="SSF55874">
    <property type="entry name" value="ATPase domain of HSP90 chaperone/DNA topoisomerase II/histidine kinase"/>
    <property type="match status" value="1"/>
</dbReference>
<keyword evidence="13" id="KW-1185">Reference proteome</keyword>
<dbReference type="GO" id="GO:0046983">
    <property type="term" value="F:protein dimerization activity"/>
    <property type="evidence" value="ECO:0007669"/>
    <property type="project" value="InterPro"/>
</dbReference>
<accession>A0A4R5B8D5</accession>
<feature type="transmembrane region" description="Helical" evidence="10">
    <location>
        <begin position="155"/>
        <end position="174"/>
    </location>
</feature>
<dbReference type="InterPro" id="IPR003594">
    <property type="entry name" value="HATPase_dom"/>
</dbReference>
<keyword evidence="3" id="KW-0597">Phosphoprotein</keyword>
<keyword evidence="8" id="KW-0902">Two-component regulatory system</keyword>
<dbReference type="RefSeq" id="WP_131896876.1">
    <property type="nucleotide sequence ID" value="NZ_SMKU01000134.1"/>
</dbReference>
<dbReference type="PROSITE" id="PS50109">
    <property type="entry name" value="HIS_KIN"/>
    <property type="match status" value="1"/>
</dbReference>
<dbReference type="Pfam" id="PF02518">
    <property type="entry name" value="HATPase_c"/>
    <property type="match status" value="1"/>
</dbReference>
<reference evidence="12 13" key="1">
    <citation type="submission" date="2019-03" db="EMBL/GenBank/DDBJ databases">
        <title>Draft genome sequences of novel Actinobacteria.</title>
        <authorList>
            <person name="Sahin N."/>
            <person name="Ay H."/>
            <person name="Saygin H."/>
        </authorList>
    </citation>
    <scope>NUCLEOTIDE SEQUENCE [LARGE SCALE GENOMIC DNA]</scope>
    <source>
        <strain evidence="12 13">H3C3</strain>
    </source>
</reference>
<organism evidence="12 13">
    <name type="scientific">Actinomadura rubrisoli</name>
    <dbReference type="NCBI Taxonomy" id="2530368"/>
    <lineage>
        <taxon>Bacteria</taxon>
        <taxon>Bacillati</taxon>
        <taxon>Actinomycetota</taxon>
        <taxon>Actinomycetes</taxon>
        <taxon>Streptosporangiales</taxon>
        <taxon>Thermomonosporaceae</taxon>
        <taxon>Actinomadura</taxon>
    </lineage>
</organism>
<dbReference type="PANTHER" id="PTHR24421">
    <property type="entry name" value="NITRATE/NITRITE SENSOR PROTEIN NARX-RELATED"/>
    <property type="match status" value="1"/>
</dbReference>
<keyword evidence="7" id="KW-0067">ATP-binding</keyword>